<feature type="signal peptide" evidence="2">
    <location>
        <begin position="1"/>
        <end position="21"/>
    </location>
</feature>
<keyword evidence="4" id="KW-1185">Reference proteome</keyword>
<keyword evidence="2" id="KW-0732">Signal</keyword>
<dbReference type="InterPro" id="IPR001563">
    <property type="entry name" value="Peptidase_S10"/>
</dbReference>
<evidence type="ECO:0000313" key="3">
    <source>
        <dbReference type="EMBL" id="MCD7463631.1"/>
    </source>
</evidence>
<reference evidence="3 4" key="1">
    <citation type="journal article" date="2021" name="BMC Genomics">
        <title>Datura genome reveals duplications of psychoactive alkaloid biosynthetic genes and high mutation rate following tissue culture.</title>
        <authorList>
            <person name="Rajewski A."/>
            <person name="Carter-House D."/>
            <person name="Stajich J."/>
            <person name="Litt A."/>
        </authorList>
    </citation>
    <scope>NUCLEOTIDE SEQUENCE [LARGE SCALE GENOMIC DNA]</scope>
    <source>
        <strain evidence="3">AR-01</strain>
    </source>
</reference>
<protein>
    <submittedName>
        <fullName evidence="3">Uncharacterized protein</fullName>
    </submittedName>
</protein>
<evidence type="ECO:0000256" key="1">
    <source>
        <dbReference type="ARBA" id="ARBA00009431"/>
    </source>
</evidence>
<feature type="chain" id="PRO_5047331551" evidence="2">
    <location>
        <begin position="22"/>
        <end position="128"/>
    </location>
</feature>
<dbReference type="Gene3D" id="3.40.50.1820">
    <property type="entry name" value="alpha/beta hydrolase"/>
    <property type="match status" value="1"/>
</dbReference>
<dbReference type="InterPro" id="IPR029058">
    <property type="entry name" value="AB_hydrolase_fold"/>
</dbReference>
<dbReference type="EMBL" id="JACEIK010000899">
    <property type="protein sequence ID" value="MCD7463631.1"/>
    <property type="molecule type" value="Genomic_DNA"/>
</dbReference>
<gene>
    <name evidence="3" type="ORF">HAX54_050968</name>
</gene>
<comment type="similarity">
    <text evidence="1">Belongs to the peptidase S10 family.</text>
</comment>
<evidence type="ECO:0000313" key="4">
    <source>
        <dbReference type="Proteomes" id="UP000823775"/>
    </source>
</evidence>
<accession>A0ABS8SX61</accession>
<comment type="caution">
    <text evidence="3">The sequence shown here is derived from an EMBL/GenBank/DDBJ whole genome shotgun (WGS) entry which is preliminary data.</text>
</comment>
<name>A0ABS8SX61_DATST</name>
<evidence type="ECO:0000256" key="2">
    <source>
        <dbReference type="SAM" id="SignalP"/>
    </source>
</evidence>
<sequence>MDFKLLSFLIFHCFLINSSICASLPLPKEALPTKSSYLPPPAPPFSTRSMKPEISPHLFLKPQFLFGSKKDLDAPLCLEIGVCHLLTRQNVEHVSLKPNHESWNRIFGLLFLDNPIGVGFSIASTPEE</sequence>
<dbReference type="Proteomes" id="UP000823775">
    <property type="component" value="Unassembled WGS sequence"/>
</dbReference>
<dbReference type="Pfam" id="PF00450">
    <property type="entry name" value="Peptidase_S10"/>
    <property type="match status" value="1"/>
</dbReference>
<proteinExistence type="inferred from homology"/>
<dbReference type="SUPFAM" id="SSF53474">
    <property type="entry name" value="alpha/beta-Hydrolases"/>
    <property type="match status" value="1"/>
</dbReference>
<organism evidence="3 4">
    <name type="scientific">Datura stramonium</name>
    <name type="common">Jimsonweed</name>
    <name type="synonym">Common thornapple</name>
    <dbReference type="NCBI Taxonomy" id="4076"/>
    <lineage>
        <taxon>Eukaryota</taxon>
        <taxon>Viridiplantae</taxon>
        <taxon>Streptophyta</taxon>
        <taxon>Embryophyta</taxon>
        <taxon>Tracheophyta</taxon>
        <taxon>Spermatophyta</taxon>
        <taxon>Magnoliopsida</taxon>
        <taxon>eudicotyledons</taxon>
        <taxon>Gunneridae</taxon>
        <taxon>Pentapetalae</taxon>
        <taxon>asterids</taxon>
        <taxon>lamiids</taxon>
        <taxon>Solanales</taxon>
        <taxon>Solanaceae</taxon>
        <taxon>Solanoideae</taxon>
        <taxon>Datureae</taxon>
        <taxon>Datura</taxon>
    </lineage>
</organism>